<proteinExistence type="predicted"/>
<protein>
    <recommendedName>
        <fullName evidence="3">Transposase Tc1-like domain-containing protein</fullName>
    </recommendedName>
</protein>
<dbReference type="EMBL" id="NESQ01000141">
    <property type="protein sequence ID" value="PUU77795.1"/>
    <property type="molecule type" value="Genomic_DNA"/>
</dbReference>
<comment type="caution">
    <text evidence="1">The sequence shown here is derived from an EMBL/GenBank/DDBJ whole genome shotgun (WGS) entry which is preliminary data.</text>
</comment>
<gene>
    <name evidence="1" type="ORF">B9Z19DRAFT_1127829</name>
</gene>
<dbReference type="AlphaFoldDB" id="A0A2T6ZQN0"/>
<accession>A0A2T6ZQN0</accession>
<evidence type="ECO:0000313" key="2">
    <source>
        <dbReference type="Proteomes" id="UP000244722"/>
    </source>
</evidence>
<dbReference type="Gene3D" id="3.30.420.10">
    <property type="entry name" value="Ribonuclease H-like superfamily/Ribonuclease H"/>
    <property type="match status" value="1"/>
</dbReference>
<reference evidence="1 2" key="1">
    <citation type="submission" date="2017-04" db="EMBL/GenBank/DDBJ databases">
        <title>Draft genome sequence of Tuber borchii Vittad., a whitish edible truffle.</title>
        <authorList>
            <consortium name="DOE Joint Genome Institute"/>
            <person name="Murat C."/>
            <person name="Kuo A."/>
            <person name="Barry K.W."/>
            <person name="Clum A."/>
            <person name="Dockter R.B."/>
            <person name="Fauchery L."/>
            <person name="Iotti M."/>
            <person name="Kohler A."/>
            <person name="Labutti K."/>
            <person name="Lindquist E.A."/>
            <person name="Lipzen A."/>
            <person name="Ohm R.A."/>
            <person name="Wang M."/>
            <person name="Grigoriev I.V."/>
            <person name="Zambonelli A."/>
            <person name="Martin F.M."/>
        </authorList>
    </citation>
    <scope>NUCLEOTIDE SEQUENCE [LARGE SCALE GENOMIC DNA]</scope>
    <source>
        <strain evidence="1 2">Tbo3840</strain>
    </source>
</reference>
<dbReference type="OrthoDB" id="4843223at2759"/>
<evidence type="ECO:0008006" key="3">
    <source>
        <dbReference type="Google" id="ProtNLM"/>
    </source>
</evidence>
<organism evidence="1 2">
    <name type="scientific">Tuber borchii</name>
    <name type="common">White truffle</name>
    <dbReference type="NCBI Taxonomy" id="42251"/>
    <lineage>
        <taxon>Eukaryota</taxon>
        <taxon>Fungi</taxon>
        <taxon>Dikarya</taxon>
        <taxon>Ascomycota</taxon>
        <taxon>Pezizomycotina</taxon>
        <taxon>Pezizomycetes</taxon>
        <taxon>Pezizales</taxon>
        <taxon>Tuberaceae</taxon>
        <taxon>Tuber</taxon>
    </lineage>
</organism>
<keyword evidence="2" id="KW-1185">Reference proteome</keyword>
<dbReference type="GO" id="GO:0003676">
    <property type="term" value="F:nucleic acid binding"/>
    <property type="evidence" value="ECO:0007669"/>
    <property type="project" value="InterPro"/>
</dbReference>
<dbReference type="STRING" id="42251.A0A2T6ZQN0"/>
<dbReference type="Proteomes" id="UP000244722">
    <property type="component" value="Unassembled WGS sequence"/>
</dbReference>
<dbReference type="InterPro" id="IPR036397">
    <property type="entry name" value="RNaseH_sf"/>
</dbReference>
<name>A0A2T6ZQN0_TUBBO</name>
<sequence length="295" mass="33278">MPTTQAQAAQSRLITDTGSNVSSIEGVANVSFDEYIKWYIDHQGGFSALLEPEGEENGNLRANVSLPVLDGEEEAEEQLEDLVEEHTEIKRGGWTYRQLHEEFNVPMGSLHRLIHDTSSAASSSPTNESRGRKPVFTPDIKRLLIKTATASAYNRHLPLSEVAKLAGIKASDRSLHRIFCSQGYNRRVARIKPFLNAETKQKRLDWGWKFHDWAESDWADVIFSDEAAFNCGQLSGTIWVTRKPSEEYDEDCLVPKFKKLTTVMVWGAICGSQKSPLVVWETDNWGKITSETYIQ</sequence>
<evidence type="ECO:0000313" key="1">
    <source>
        <dbReference type="EMBL" id="PUU77795.1"/>
    </source>
</evidence>